<gene>
    <name evidence="3" type="ORF">CCR94_15620</name>
</gene>
<keyword evidence="4" id="KW-1185">Reference proteome</keyword>
<dbReference type="GO" id="GO:0016491">
    <property type="term" value="F:oxidoreductase activity"/>
    <property type="evidence" value="ECO:0007669"/>
    <property type="project" value="InterPro"/>
</dbReference>
<dbReference type="OrthoDB" id="9757546at2"/>
<comment type="caution">
    <text evidence="3">The sequence shown here is derived from an EMBL/GenBank/DDBJ whole genome shotgun (WGS) entry which is preliminary data.</text>
</comment>
<dbReference type="SUPFAM" id="SSF49503">
    <property type="entry name" value="Cupredoxins"/>
    <property type="match status" value="1"/>
</dbReference>
<dbReference type="Gene3D" id="2.60.40.420">
    <property type="entry name" value="Cupredoxins - blue copper proteins"/>
    <property type="match status" value="1"/>
</dbReference>
<dbReference type="Pfam" id="PF07731">
    <property type="entry name" value="Cu-oxidase_2"/>
    <property type="match status" value="1"/>
</dbReference>
<dbReference type="Proteomes" id="UP000239089">
    <property type="component" value="Unassembled WGS sequence"/>
</dbReference>
<dbReference type="GO" id="GO:0005507">
    <property type="term" value="F:copper ion binding"/>
    <property type="evidence" value="ECO:0007669"/>
    <property type="project" value="InterPro"/>
</dbReference>
<dbReference type="RefSeq" id="WP_104508785.1">
    <property type="nucleotide sequence ID" value="NZ_JACIGC010000010.1"/>
</dbReference>
<dbReference type="InterPro" id="IPR011706">
    <property type="entry name" value="Cu-oxidase_C"/>
</dbReference>
<organism evidence="3 4">
    <name type="scientific">Rhodoblastus sphagnicola</name>
    <dbReference type="NCBI Taxonomy" id="333368"/>
    <lineage>
        <taxon>Bacteria</taxon>
        <taxon>Pseudomonadati</taxon>
        <taxon>Pseudomonadota</taxon>
        <taxon>Alphaproteobacteria</taxon>
        <taxon>Hyphomicrobiales</taxon>
        <taxon>Rhodoblastaceae</taxon>
        <taxon>Rhodoblastus</taxon>
    </lineage>
</organism>
<accession>A0A2S6N3R3</accession>
<protein>
    <recommendedName>
        <fullName evidence="2">Plastocyanin-like domain-containing protein</fullName>
    </recommendedName>
</protein>
<sequence length="81" mass="8928">MSGLMKDTTSLPRFSQAEIDFVANNPGPTFFHRRHQDHMDEGFAGPVPTGRGRTRFDRLRGLGNDNGADSDRRAHQGACNG</sequence>
<proteinExistence type="predicted"/>
<evidence type="ECO:0000313" key="3">
    <source>
        <dbReference type="EMBL" id="PPQ29242.1"/>
    </source>
</evidence>
<dbReference type="InterPro" id="IPR008972">
    <property type="entry name" value="Cupredoxin"/>
</dbReference>
<evidence type="ECO:0000259" key="2">
    <source>
        <dbReference type="Pfam" id="PF07731"/>
    </source>
</evidence>
<name>A0A2S6N3R3_9HYPH</name>
<dbReference type="AlphaFoldDB" id="A0A2S6N3R3"/>
<evidence type="ECO:0000256" key="1">
    <source>
        <dbReference type="SAM" id="MobiDB-lite"/>
    </source>
</evidence>
<feature type="region of interest" description="Disordered" evidence="1">
    <location>
        <begin position="34"/>
        <end position="81"/>
    </location>
</feature>
<evidence type="ECO:0000313" key="4">
    <source>
        <dbReference type="Proteomes" id="UP000239089"/>
    </source>
</evidence>
<reference evidence="3 4" key="1">
    <citation type="journal article" date="2018" name="Arch. Microbiol.">
        <title>New insights into the metabolic potential of the phototrophic purple bacterium Rhodopila globiformis DSM 161(T) from its draft genome sequence and evidence for a vanadium-dependent nitrogenase.</title>
        <authorList>
            <person name="Imhoff J.F."/>
            <person name="Rahn T."/>
            <person name="Kunzel S."/>
            <person name="Neulinger S.C."/>
        </authorList>
    </citation>
    <scope>NUCLEOTIDE SEQUENCE [LARGE SCALE GENOMIC DNA]</scope>
    <source>
        <strain evidence="3 4">DSM 16996</strain>
    </source>
</reference>
<dbReference type="EMBL" id="NHSJ01000096">
    <property type="protein sequence ID" value="PPQ29242.1"/>
    <property type="molecule type" value="Genomic_DNA"/>
</dbReference>
<feature type="domain" description="Plastocyanin-like" evidence="2">
    <location>
        <begin position="5"/>
        <end position="49"/>
    </location>
</feature>